<comment type="caution">
    <text evidence="3">The sequence shown here is derived from an EMBL/GenBank/DDBJ whole genome shotgun (WGS) entry which is preliminary data.</text>
</comment>
<dbReference type="OrthoDB" id="9794455at2"/>
<evidence type="ECO:0000313" key="4">
    <source>
        <dbReference type="Proteomes" id="UP000306402"/>
    </source>
</evidence>
<dbReference type="Gene3D" id="3.20.20.190">
    <property type="entry name" value="Phosphatidylinositol (PI) phosphodiesterase"/>
    <property type="match status" value="1"/>
</dbReference>
<gene>
    <name evidence="3" type="ORF">FEN17_16090</name>
</gene>
<protein>
    <recommendedName>
        <fullName evidence="1">Altered inheritance of mitochondria protein 6</fullName>
    </recommendedName>
</protein>
<name>A0A5R9KXI8_9BACT</name>
<dbReference type="AlphaFoldDB" id="A0A5R9KXI8"/>
<dbReference type="Proteomes" id="UP000306402">
    <property type="component" value="Unassembled WGS sequence"/>
</dbReference>
<dbReference type="InterPro" id="IPR017946">
    <property type="entry name" value="PLC-like_Pdiesterase_TIM-brl"/>
</dbReference>
<evidence type="ECO:0000313" key="3">
    <source>
        <dbReference type="EMBL" id="TLV00983.1"/>
    </source>
</evidence>
<dbReference type="PANTHER" id="PTHR31571:SF1">
    <property type="entry name" value="ALTERED INHERITANCE OF MITOCHONDRIA PROTEIN 6"/>
    <property type="match status" value="1"/>
</dbReference>
<dbReference type="CDD" id="cd08577">
    <property type="entry name" value="PI-PLCc_GDPD_SF_unchar3"/>
    <property type="match status" value="1"/>
</dbReference>
<dbReference type="Pfam" id="PF13653">
    <property type="entry name" value="GDPD_2"/>
    <property type="match status" value="1"/>
</dbReference>
<dbReference type="RefSeq" id="WP_138366355.1">
    <property type="nucleotide sequence ID" value="NZ_VCEJ01000004.1"/>
</dbReference>
<dbReference type="PANTHER" id="PTHR31571">
    <property type="entry name" value="ALTERED INHERITANCE OF MITOCHONDRIA PROTEIN 6"/>
    <property type="match status" value="1"/>
</dbReference>
<keyword evidence="4" id="KW-1185">Reference proteome</keyword>
<dbReference type="GO" id="GO:0006629">
    <property type="term" value="P:lipid metabolic process"/>
    <property type="evidence" value="ECO:0007669"/>
    <property type="project" value="InterPro"/>
</dbReference>
<evidence type="ECO:0000256" key="1">
    <source>
        <dbReference type="ARBA" id="ARBA00014286"/>
    </source>
</evidence>
<dbReference type="InterPro" id="IPR051236">
    <property type="entry name" value="HAT_RTT109-like"/>
</dbReference>
<accession>A0A5R9KXI8</accession>
<dbReference type="GO" id="GO:0008081">
    <property type="term" value="F:phosphoric diester hydrolase activity"/>
    <property type="evidence" value="ECO:0007669"/>
    <property type="project" value="InterPro"/>
</dbReference>
<feature type="chain" id="PRO_5024285846" description="Altered inheritance of mitochondria protein 6" evidence="2">
    <location>
        <begin position="20"/>
        <end position="260"/>
    </location>
</feature>
<reference evidence="3 4" key="1">
    <citation type="submission" date="2019-05" db="EMBL/GenBank/DDBJ databases">
        <authorList>
            <person name="Qu J.-H."/>
        </authorList>
    </citation>
    <scope>NUCLEOTIDE SEQUENCE [LARGE SCALE GENOMIC DNA]</scope>
    <source>
        <strain evidence="3 4">T17</strain>
    </source>
</reference>
<keyword evidence="2" id="KW-0732">Signal</keyword>
<dbReference type="InterPro" id="IPR039559">
    <property type="entry name" value="AIM6_PI-PLC-like_dom"/>
</dbReference>
<sequence>MKLCFTFLLTFLFVHHIQAQTIRAYTTAQAHSHNDYTRPGAFSEAYDQQFGSIEADLYLVNDSLYVAHETTDIKPGRTFANLYLQPILEKIEKNHGNIYAQEDLKLQLLIDLKTPGEKTLEALVRELEPHAKIFAPQGPISLVISGNVPDQATFDKYPSYIFFDGRPDVTYTPEQLKHIGMISQAFQRYSRWNGEGPLPEKDKKNVQKMVEQTHQLGKKVRLWATPDNINSWKTMMALNVDWLNTDKVKEMGDYLRTAPR</sequence>
<dbReference type="EMBL" id="VCEJ01000004">
    <property type="protein sequence ID" value="TLV00983.1"/>
    <property type="molecule type" value="Genomic_DNA"/>
</dbReference>
<proteinExistence type="predicted"/>
<feature type="signal peptide" evidence="2">
    <location>
        <begin position="1"/>
        <end position="19"/>
    </location>
</feature>
<organism evidence="3 4">
    <name type="scientific">Dyadobacter luticola</name>
    <dbReference type="NCBI Taxonomy" id="1979387"/>
    <lineage>
        <taxon>Bacteria</taxon>
        <taxon>Pseudomonadati</taxon>
        <taxon>Bacteroidota</taxon>
        <taxon>Cytophagia</taxon>
        <taxon>Cytophagales</taxon>
        <taxon>Spirosomataceae</taxon>
        <taxon>Dyadobacter</taxon>
    </lineage>
</organism>
<dbReference type="SUPFAM" id="SSF51695">
    <property type="entry name" value="PLC-like phosphodiesterases"/>
    <property type="match status" value="1"/>
</dbReference>
<evidence type="ECO:0000256" key="2">
    <source>
        <dbReference type="SAM" id="SignalP"/>
    </source>
</evidence>